<comment type="caution">
    <text evidence="1">The sequence shown here is derived from an EMBL/GenBank/DDBJ whole genome shotgun (WGS) entry which is preliminary data.</text>
</comment>
<accession>A0A5A7R356</accession>
<dbReference type="GO" id="GO:0003676">
    <property type="term" value="F:nucleic acid binding"/>
    <property type="evidence" value="ECO:0007669"/>
    <property type="project" value="InterPro"/>
</dbReference>
<protein>
    <submittedName>
        <fullName evidence="1">Polynucleotidyl transferase</fullName>
    </submittedName>
</protein>
<evidence type="ECO:0000313" key="2">
    <source>
        <dbReference type="Proteomes" id="UP000325081"/>
    </source>
</evidence>
<evidence type="ECO:0000313" key="1">
    <source>
        <dbReference type="EMBL" id="GER51899.1"/>
    </source>
</evidence>
<proteinExistence type="predicted"/>
<sequence>MLLRPVKELVITGCRLAPVVRLSLLLRRAPPSSLHLRRRCSSVLIDPPSSLLLRPVKELVVTDSPVVQAHRLSLSNTARLLPKTFASHRASADLLSHAKISRSATSSRVYFRFLCSSVLCLVLYLSNLAGKLLYLPELSELIGVGEFLRGRPNFGLQTLEVGCARRAPSSLSRTASVASASSTARSGGRVPQSLEEFLTGGDYAFVGVGVQQDFDRIDADYGIEGRQPQCDGATGRR</sequence>
<dbReference type="SUPFAM" id="SSF53098">
    <property type="entry name" value="Ribonuclease H-like"/>
    <property type="match status" value="1"/>
</dbReference>
<dbReference type="AlphaFoldDB" id="A0A5A7R356"/>
<dbReference type="InterPro" id="IPR036397">
    <property type="entry name" value="RNaseH_sf"/>
</dbReference>
<dbReference type="Proteomes" id="UP000325081">
    <property type="component" value="Unassembled WGS sequence"/>
</dbReference>
<reference evidence="2" key="1">
    <citation type="journal article" date="2019" name="Curr. Biol.">
        <title>Genome Sequence of Striga asiatica Provides Insight into the Evolution of Plant Parasitism.</title>
        <authorList>
            <person name="Yoshida S."/>
            <person name="Kim S."/>
            <person name="Wafula E.K."/>
            <person name="Tanskanen J."/>
            <person name="Kim Y.M."/>
            <person name="Honaas L."/>
            <person name="Yang Z."/>
            <person name="Spallek T."/>
            <person name="Conn C.E."/>
            <person name="Ichihashi Y."/>
            <person name="Cheong K."/>
            <person name="Cui S."/>
            <person name="Der J.P."/>
            <person name="Gundlach H."/>
            <person name="Jiao Y."/>
            <person name="Hori C."/>
            <person name="Ishida J.K."/>
            <person name="Kasahara H."/>
            <person name="Kiba T."/>
            <person name="Kim M.S."/>
            <person name="Koo N."/>
            <person name="Laohavisit A."/>
            <person name="Lee Y.H."/>
            <person name="Lumba S."/>
            <person name="McCourt P."/>
            <person name="Mortimer J.C."/>
            <person name="Mutuku J.M."/>
            <person name="Nomura T."/>
            <person name="Sasaki-Sekimoto Y."/>
            <person name="Seto Y."/>
            <person name="Wang Y."/>
            <person name="Wakatake T."/>
            <person name="Sakakibara H."/>
            <person name="Demura T."/>
            <person name="Yamaguchi S."/>
            <person name="Yoneyama K."/>
            <person name="Manabe R.I."/>
            <person name="Nelson D.C."/>
            <person name="Schulman A.H."/>
            <person name="Timko M.P."/>
            <person name="dePamphilis C.W."/>
            <person name="Choi D."/>
            <person name="Shirasu K."/>
        </authorList>
    </citation>
    <scope>NUCLEOTIDE SEQUENCE [LARGE SCALE GENOMIC DNA]</scope>
    <source>
        <strain evidence="2">cv. UVA1</strain>
    </source>
</reference>
<keyword evidence="2" id="KW-1185">Reference proteome</keyword>
<gene>
    <name evidence="1" type="ORF">STAS_29330</name>
</gene>
<dbReference type="OrthoDB" id="1920326at2759"/>
<keyword evidence="1" id="KW-0808">Transferase</keyword>
<organism evidence="1 2">
    <name type="scientific">Striga asiatica</name>
    <name type="common">Asiatic witchweed</name>
    <name type="synonym">Buchnera asiatica</name>
    <dbReference type="NCBI Taxonomy" id="4170"/>
    <lineage>
        <taxon>Eukaryota</taxon>
        <taxon>Viridiplantae</taxon>
        <taxon>Streptophyta</taxon>
        <taxon>Embryophyta</taxon>
        <taxon>Tracheophyta</taxon>
        <taxon>Spermatophyta</taxon>
        <taxon>Magnoliopsida</taxon>
        <taxon>eudicotyledons</taxon>
        <taxon>Gunneridae</taxon>
        <taxon>Pentapetalae</taxon>
        <taxon>asterids</taxon>
        <taxon>lamiids</taxon>
        <taxon>Lamiales</taxon>
        <taxon>Orobanchaceae</taxon>
        <taxon>Buchnereae</taxon>
        <taxon>Striga</taxon>
    </lineage>
</organism>
<name>A0A5A7R356_STRAF</name>
<dbReference type="EMBL" id="BKCP01010070">
    <property type="protein sequence ID" value="GER51899.1"/>
    <property type="molecule type" value="Genomic_DNA"/>
</dbReference>
<dbReference type="GO" id="GO:0016740">
    <property type="term" value="F:transferase activity"/>
    <property type="evidence" value="ECO:0007669"/>
    <property type="project" value="UniProtKB-KW"/>
</dbReference>
<dbReference type="InterPro" id="IPR012337">
    <property type="entry name" value="RNaseH-like_sf"/>
</dbReference>
<dbReference type="Gene3D" id="3.30.420.10">
    <property type="entry name" value="Ribonuclease H-like superfamily/Ribonuclease H"/>
    <property type="match status" value="1"/>
</dbReference>